<dbReference type="InterPro" id="IPR016181">
    <property type="entry name" value="Acyl_CoA_acyltransferase"/>
</dbReference>
<proteinExistence type="predicted"/>
<protein>
    <submittedName>
        <fullName evidence="2">GNAT family N-acetyltransferase</fullName>
    </submittedName>
</protein>
<feature type="domain" description="N-acetyltransferase" evidence="1">
    <location>
        <begin position="4"/>
        <end position="176"/>
    </location>
</feature>
<keyword evidence="3" id="KW-1185">Reference proteome</keyword>
<dbReference type="PROSITE" id="PS51186">
    <property type="entry name" value="GNAT"/>
    <property type="match status" value="1"/>
</dbReference>
<dbReference type="EMBL" id="BAABLW010000002">
    <property type="protein sequence ID" value="GAA4914272.1"/>
    <property type="molecule type" value="Genomic_DNA"/>
</dbReference>
<dbReference type="SUPFAM" id="SSF55729">
    <property type="entry name" value="Acyl-CoA N-acyltransferases (Nat)"/>
    <property type="match status" value="1"/>
</dbReference>
<organism evidence="2 3">
    <name type="scientific">Nesterenkonia rhizosphaerae</name>
    <dbReference type="NCBI Taxonomy" id="1348272"/>
    <lineage>
        <taxon>Bacteria</taxon>
        <taxon>Bacillati</taxon>
        <taxon>Actinomycetota</taxon>
        <taxon>Actinomycetes</taxon>
        <taxon>Micrococcales</taxon>
        <taxon>Micrococcaceae</taxon>
        <taxon>Nesterenkonia</taxon>
    </lineage>
</organism>
<sequence>MHPYVIRQPRKDEGSAVGQLQNRAWEQAYSGLLPARFWNAEVLSQREAMWTRGFSTDTGRAQVRVAEHQDAAGQRQLIGFAAKGPVQDDDVAVSTQLYTCYVLAEHHGTGAASQLITDLLGAESASLWVFEGNPRARRFYEKHGFTADGQSCDLGEAEQDEEIRGIKEIRMVRSEPGRAPVQ</sequence>
<gene>
    <name evidence="2" type="ORF">GCM10025790_06480</name>
</gene>
<dbReference type="Pfam" id="PF13508">
    <property type="entry name" value="Acetyltransf_7"/>
    <property type="match status" value="1"/>
</dbReference>
<comment type="caution">
    <text evidence="2">The sequence shown here is derived from an EMBL/GenBank/DDBJ whole genome shotgun (WGS) entry which is preliminary data.</text>
</comment>
<dbReference type="Gene3D" id="3.40.630.30">
    <property type="match status" value="1"/>
</dbReference>
<evidence type="ECO:0000313" key="3">
    <source>
        <dbReference type="Proteomes" id="UP001500368"/>
    </source>
</evidence>
<reference evidence="3" key="1">
    <citation type="journal article" date="2019" name="Int. J. Syst. Evol. Microbiol.">
        <title>The Global Catalogue of Microorganisms (GCM) 10K type strain sequencing project: providing services to taxonomists for standard genome sequencing and annotation.</title>
        <authorList>
            <consortium name="The Broad Institute Genomics Platform"/>
            <consortium name="The Broad Institute Genome Sequencing Center for Infectious Disease"/>
            <person name="Wu L."/>
            <person name="Ma J."/>
        </authorList>
    </citation>
    <scope>NUCLEOTIDE SEQUENCE [LARGE SCALE GENOMIC DNA]</scope>
    <source>
        <strain evidence="3">JCM 19129</strain>
    </source>
</reference>
<evidence type="ECO:0000313" key="2">
    <source>
        <dbReference type="EMBL" id="GAA4914272.1"/>
    </source>
</evidence>
<dbReference type="RefSeq" id="WP_345476637.1">
    <property type="nucleotide sequence ID" value="NZ_BAABLW010000002.1"/>
</dbReference>
<accession>A0ABP9FRT7</accession>
<dbReference type="Proteomes" id="UP001500368">
    <property type="component" value="Unassembled WGS sequence"/>
</dbReference>
<dbReference type="InterPro" id="IPR000182">
    <property type="entry name" value="GNAT_dom"/>
</dbReference>
<evidence type="ECO:0000259" key="1">
    <source>
        <dbReference type="PROSITE" id="PS51186"/>
    </source>
</evidence>
<name>A0ABP9FRT7_9MICC</name>